<comment type="caution">
    <text evidence="1">The sequence shown here is derived from an EMBL/GenBank/DDBJ whole genome shotgun (WGS) entry which is preliminary data.</text>
</comment>
<sequence length="189" mass="20741">MEAARGDSGEFAAGCRFCIFTTLGDAIEGHVLAFDNNSGVVVLQETGITGLRGNLRFLKTSYIKDFTFLGQGEDLLQLKTVQVDLNSLQAREEAALRQAESEAERIGEGVTQEAQDIFDALSKTLPVRWEKTSIMVMNEVCVSDPYLPENVEGGTSAANERVKKVLALERRRLQVRVGLGKEKITSARC</sequence>
<proteinExistence type="predicted"/>
<keyword evidence="2" id="KW-1185">Reference proteome</keyword>
<reference evidence="2" key="1">
    <citation type="journal article" date="2024" name="Proc. Natl. Acad. Sci. U.S.A.">
        <title>Extraordinary preservation of gene collinearity over three hundred million years revealed in homosporous lycophytes.</title>
        <authorList>
            <person name="Li C."/>
            <person name="Wickell D."/>
            <person name="Kuo L.Y."/>
            <person name="Chen X."/>
            <person name="Nie B."/>
            <person name="Liao X."/>
            <person name="Peng D."/>
            <person name="Ji J."/>
            <person name="Jenkins J."/>
            <person name="Williams M."/>
            <person name="Shu S."/>
            <person name="Plott C."/>
            <person name="Barry K."/>
            <person name="Rajasekar S."/>
            <person name="Grimwood J."/>
            <person name="Han X."/>
            <person name="Sun S."/>
            <person name="Hou Z."/>
            <person name="He W."/>
            <person name="Dai G."/>
            <person name="Sun C."/>
            <person name="Schmutz J."/>
            <person name="Leebens-Mack J.H."/>
            <person name="Li F.W."/>
            <person name="Wang L."/>
        </authorList>
    </citation>
    <scope>NUCLEOTIDE SEQUENCE [LARGE SCALE GENOMIC DNA]</scope>
    <source>
        <strain evidence="2">cv. PW_Plant_1</strain>
    </source>
</reference>
<gene>
    <name evidence="1" type="ORF">O6H91_17G076800</name>
</gene>
<dbReference type="EMBL" id="CM055108">
    <property type="protein sequence ID" value="KAJ7525980.1"/>
    <property type="molecule type" value="Genomic_DNA"/>
</dbReference>
<evidence type="ECO:0000313" key="1">
    <source>
        <dbReference type="EMBL" id="KAJ7525980.1"/>
    </source>
</evidence>
<protein>
    <submittedName>
        <fullName evidence="1">Uncharacterized protein</fullName>
    </submittedName>
</protein>
<organism evidence="1 2">
    <name type="scientific">Diphasiastrum complanatum</name>
    <name type="common">Issler's clubmoss</name>
    <name type="synonym">Lycopodium complanatum</name>
    <dbReference type="NCBI Taxonomy" id="34168"/>
    <lineage>
        <taxon>Eukaryota</taxon>
        <taxon>Viridiplantae</taxon>
        <taxon>Streptophyta</taxon>
        <taxon>Embryophyta</taxon>
        <taxon>Tracheophyta</taxon>
        <taxon>Lycopodiopsida</taxon>
        <taxon>Lycopodiales</taxon>
        <taxon>Lycopodiaceae</taxon>
        <taxon>Lycopodioideae</taxon>
        <taxon>Diphasiastrum</taxon>
    </lineage>
</organism>
<dbReference type="Proteomes" id="UP001162992">
    <property type="component" value="Chromosome 17"/>
</dbReference>
<accession>A0ACC2B885</accession>
<name>A0ACC2B885_DIPCM</name>
<evidence type="ECO:0000313" key="2">
    <source>
        <dbReference type="Proteomes" id="UP001162992"/>
    </source>
</evidence>